<dbReference type="AlphaFoldDB" id="A0A378B8K5"/>
<dbReference type="EMBL" id="UGLZ01000005">
    <property type="protein sequence ID" value="STV32241.1"/>
    <property type="molecule type" value="Genomic_DNA"/>
</dbReference>
<keyword evidence="2" id="KW-1185">Reference proteome</keyword>
<name>A0A378B8K5_KLEPO</name>
<evidence type="ECO:0000313" key="1">
    <source>
        <dbReference type="EMBL" id="STV32241.1"/>
    </source>
</evidence>
<dbReference type="Proteomes" id="UP000255382">
    <property type="component" value="Unassembled WGS sequence"/>
</dbReference>
<protein>
    <submittedName>
        <fullName evidence="1">CRISPR-associated Cas3 family helicase</fullName>
    </submittedName>
</protein>
<gene>
    <name evidence="1" type="primary">cas3_2</name>
    <name evidence="1" type="ORF">NCTC5050_04569</name>
</gene>
<reference evidence="1 2" key="1">
    <citation type="submission" date="2018-06" db="EMBL/GenBank/DDBJ databases">
        <authorList>
            <consortium name="Pathogen Informatics"/>
            <person name="Doyle S."/>
        </authorList>
    </citation>
    <scope>NUCLEOTIDE SEQUENCE [LARGE SCALE GENOMIC DNA]</scope>
    <source>
        <strain evidence="1 2">NCTC5050</strain>
    </source>
</reference>
<accession>A0A378B8K5</accession>
<organism evidence="1 2">
    <name type="scientific">Klebsiella pneumoniae subsp. ozaenae</name>
    <dbReference type="NCBI Taxonomy" id="574"/>
    <lineage>
        <taxon>Bacteria</taxon>
        <taxon>Pseudomonadati</taxon>
        <taxon>Pseudomonadota</taxon>
        <taxon>Gammaproteobacteria</taxon>
        <taxon>Enterobacterales</taxon>
        <taxon>Enterobacteriaceae</taxon>
        <taxon>Klebsiella/Raoultella group</taxon>
        <taxon>Klebsiella</taxon>
        <taxon>Klebsiella pneumoniae complex</taxon>
    </lineage>
</organism>
<evidence type="ECO:0000313" key="2">
    <source>
        <dbReference type="Proteomes" id="UP000255382"/>
    </source>
</evidence>
<sequence>MSAMVYSPYVLCRSLEVWQAIPSLSLPGDIRPLIDQTYTERAEEGTWATPIA</sequence>
<proteinExistence type="predicted"/>